<keyword evidence="2" id="KW-0472">Membrane</keyword>
<feature type="compositionally biased region" description="Basic and acidic residues" evidence="1">
    <location>
        <begin position="86"/>
        <end position="100"/>
    </location>
</feature>
<organism evidence="3 4">
    <name type="scientific">Ascaris lumbricoides</name>
    <name type="common">Giant roundworm</name>
    <dbReference type="NCBI Taxonomy" id="6252"/>
    <lineage>
        <taxon>Eukaryota</taxon>
        <taxon>Metazoa</taxon>
        <taxon>Ecdysozoa</taxon>
        <taxon>Nematoda</taxon>
        <taxon>Chromadorea</taxon>
        <taxon>Rhabditida</taxon>
        <taxon>Spirurina</taxon>
        <taxon>Ascaridomorpha</taxon>
        <taxon>Ascaridoidea</taxon>
        <taxon>Ascarididae</taxon>
        <taxon>Ascaris</taxon>
    </lineage>
</organism>
<keyword evidence="2" id="KW-0812">Transmembrane</keyword>
<keyword evidence="2" id="KW-1133">Transmembrane helix</keyword>
<accession>A0A0M3IBT3</accession>
<dbReference type="AlphaFoldDB" id="A0A0M3IBT3"/>
<reference evidence="4" key="1">
    <citation type="submission" date="2017-02" db="UniProtKB">
        <authorList>
            <consortium name="WormBaseParasite"/>
        </authorList>
    </citation>
    <scope>IDENTIFICATION</scope>
</reference>
<evidence type="ECO:0000313" key="3">
    <source>
        <dbReference type="Proteomes" id="UP000036681"/>
    </source>
</evidence>
<protein>
    <submittedName>
        <fullName evidence="4">Uncharacterized protein</fullName>
    </submittedName>
</protein>
<proteinExistence type="predicted"/>
<dbReference type="Proteomes" id="UP000036681">
    <property type="component" value="Unplaced"/>
</dbReference>
<evidence type="ECO:0000256" key="2">
    <source>
        <dbReference type="SAM" id="Phobius"/>
    </source>
</evidence>
<dbReference type="WBParaSite" id="ALUE_0001523301-mRNA-1">
    <property type="protein sequence ID" value="ALUE_0001523301-mRNA-1"/>
    <property type="gene ID" value="ALUE_0001523301"/>
</dbReference>
<feature type="transmembrane region" description="Helical" evidence="2">
    <location>
        <begin position="25"/>
        <end position="46"/>
    </location>
</feature>
<evidence type="ECO:0000313" key="4">
    <source>
        <dbReference type="WBParaSite" id="ALUE_0001523301-mRNA-1"/>
    </source>
</evidence>
<sequence length="144" mass="14756">MVLLSVPLVVMNVIGVIGKAVGKECVLLSVVSLCVSIVVFVVGVVVSDGVTITVVSLVVVSVAVVVSVVVISVVVVASVVVNDGDGGAKDVKDEEEGRREEEEDGLNDVVDGVDSDGFDGGFVPIEDDGLLISNGHWSPLEAEI</sequence>
<name>A0A0M3IBT3_ASCLU</name>
<evidence type="ECO:0000256" key="1">
    <source>
        <dbReference type="SAM" id="MobiDB-lite"/>
    </source>
</evidence>
<feature type="region of interest" description="Disordered" evidence="1">
    <location>
        <begin position="84"/>
        <end position="108"/>
    </location>
</feature>
<feature type="transmembrane region" description="Helical" evidence="2">
    <location>
        <begin position="52"/>
        <end position="81"/>
    </location>
</feature>
<keyword evidence="3" id="KW-1185">Reference proteome</keyword>